<evidence type="ECO:0000313" key="2">
    <source>
        <dbReference type="Proteomes" id="UP000286134"/>
    </source>
</evidence>
<sequence>MARFFNENQEKYFSQISTVPSADKPFQPTANSQGPNPEIQVSISNLTRVSIRVETTSNGKASLGSIPKYQTESVGVFRKWVLRIYFKAQNLQSQGFYSNLFGARII</sequence>
<gene>
    <name evidence="1" type="ORF">OnM2_035070</name>
</gene>
<name>A0A420HXI0_9PEZI</name>
<organism evidence="1 2">
    <name type="scientific">Erysiphe neolycopersici</name>
    <dbReference type="NCBI Taxonomy" id="212602"/>
    <lineage>
        <taxon>Eukaryota</taxon>
        <taxon>Fungi</taxon>
        <taxon>Dikarya</taxon>
        <taxon>Ascomycota</taxon>
        <taxon>Pezizomycotina</taxon>
        <taxon>Leotiomycetes</taxon>
        <taxon>Erysiphales</taxon>
        <taxon>Erysiphaceae</taxon>
        <taxon>Erysiphe</taxon>
    </lineage>
</organism>
<dbReference type="AlphaFoldDB" id="A0A420HXI0"/>
<accession>A0A420HXI0</accession>
<protein>
    <submittedName>
        <fullName evidence="1">Uncharacterized protein</fullName>
    </submittedName>
</protein>
<comment type="caution">
    <text evidence="1">The sequence shown here is derived from an EMBL/GenBank/DDBJ whole genome shotgun (WGS) entry which is preliminary data.</text>
</comment>
<proteinExistence type="predicted"/>
<dbReference type="Proteomes" id="UP000286134">
    <property type="component" value="Unassembled WGS sequence"/>
</dbReference>
<reference evidence="1 2" key="1">
    <citation type="journal article" date="2018" name="BMC Genomics">
        <title>Comparative genome analyses reveal sequence features reflecting distinct modes of host-adaptation between dicot and monocot powdery mildew.</title>
        <authorList>
            <person name="Wu Y."/>
            <person name="Ma X."/>
            <person name="Pan Z."/>
            <person name="Kale S.D."/>
            <person name="Song Y."/>
            <person name="King H."/>
            <person name="Zhang Q."/>
            <person name="Presley C."/>
            <person name="Deng X."/>
            <person name="Wei C.I."/>
            <person name="Xiao S."/>
        </authorList>
    </citation>
    <scope>NUCLEOTIDE SEQUENCE [LARGE SCALE GENOMIC DNA]</scope>
    <source>
        <strain evidence="1">UMSG2</strain>
    </source>
</reference>
<keyword evidence="2" id="KW-1185">Reference proteome</keyword>
<evidence type="ECO:0000313" key="1">
    <source>
        <dbReference type="EMBL" id="RKF62174.1"/>
    </source>
</evidence>
<dbReference type="EMBL" id="MCFK01003555">
    <property type="protein sequence ID" value="RKF62174.1"/>
    <property type="molecule type" value="Genomic_DNA"/>
</dbReference>